<evidence type="ECO:0000313" key="1">
    <source>
        <dbReference type="EMBL" id="GAA0967586.1"/>
    </source>
</evidence>
<protein>
    <submittedName>
        <fullName evidence="1">Uncharacterized protein</fullName>
    </submittedName>
</protein>
<proteinExistence type="predicted"/>
<accession>A0ABN1RYR9</accession>
<evidence type="ECO:0000313" key="2">
    <source>
        <dbReference type="Proteomes" id="UP001500665"/>
    </source>
</evidence>
<keyword evidence="2" id="KW-1185">Reference proteome</keyword>
<gene>
    <name evidence="1" type="ORF">GCM10009550_71680</name>
</gene>
<organism evidence="1 2">
    <name type="scientific">Actinocorallia libanotica</name>
    <dbReference type="NCBI Taxonomy" id="46162"/>
    <lineage>
        <taxon>Bacteria</taxon>
        <taxon>Bacillati</taxon>
        <taxon>Actinomycetota</taxon>
        <taxon>Actinomycetes</taxon>
        <taxon>Streptosporangiales</taxon>
        <taxon>Thermomonosporaceae</taxon>
        <taxon>Actinocorallia</taxon>
    </lineage>
</organism>
<comment type="caution">
    <text evidence="1">The sequence shown here is derived from an EMBL/GenBank/DDBJ whole genome shotgun (WGS) entry which is preliminary data.</text>
</comment>
<reference evidence="1 2" key="1">
    <citation type="journal article" date="2019" name="Int. J. Syst. Evol. Microbiol.">
        <title>The Global Catalogue of Microorganisms (GCM) 10K type strain sequencing project: providing services to taxonomists for standard genome sequencing and annotation.</title>
        <authorList>
            <consortium name="The Broad Institute Genomics Platform"/>
            <consortium name="The Broad Institute Genome Sequencing Center for Infectious Disease"/>
            <person name="Wu L."/>
            <person name="Ma J."/>
        </authorList>
    </citation>
    <scope>NUCLEOTIDE SEQUENCE [LARGE SCALE GENOMIC DNA]</scope>
    <source>
        <strain evidence="1 2">JCM 10696</strain>
    </source>
</reference>
<dbReference type="Proteomes" id="UP001500665">
    <property type="component" value="Unassembled WGS sequence"/>
</dbReference>
<dbReference type="EMBL" id="BAAAHH010000050">
    <property type="protein sequence ID" value="GAA0967586.1"/>
    <property type="molecule type" value="Genomic_DNA"/>
</dbReference>
<sequence length="132" mass="14272">MELFECWAEALTWQQPAATPCIQARPDDVTELSDGAAGLERHWERTPDPDFSSVVISVLKRSSEYGTVGYDTLPAGAGNSIRCGHGAGGIGSRTGPAASMLGRFKNAQPRPFSKRPPETGAYFYNLLRLGKE</sequence>
<name>A0ABN1RYR9_9ACTN</name>